<keyword evidence="1" id="KW-0732">Signal</keyword>
<feature type="signal peptide" evidence="1">
    <location>
        <begin position="1"/>
        <end position="26"/>
    </location>
</feature>
<dbReference type="AlphaFoldDB" id="A0AAD4K1H1"/>
<proteinExistence type="predicted"/>
<dbReference type="InterPro" id="IPR010512">
    <property type="entry name" value="DUF1091"/>
</dbReference>
<evidence type="ECO:0000256" key="1">
    <source>
        <dbReference type="SAM" id="SignalP"/>
    </source>
</evidence>
<dbReference type="PANTHER" id="PTHR20898:SF0">
    <property type="entry name" value="DAEDALUS ON 3-RELATED"/>
    <property type="match status" value="1"/>
</dbReference>
<dbReference type="PANTHER" id="PTHR20898">
    <property type="entry name" value="DAEDALUS ON 3-RELATED-RELATED"/>
    <property type="match status" value="1"/>
</dbReference>
<protein>
    <submittedName>
        <fullName evidence="2">Uncharacterized protein</fullName>
    </submittedName>
</protein>
<accession>A0AAD4K1H1</accession>
<feature type="chain" id="PRO_5042289268" evidence="1">
    <location>
        <begin position="27"/>
        <end position="179"/>
    </location>
</feature>
<name>A0AAD4K1H1_9MUSC</name>
<dbReference type="Pfam" id="PF06477">
    <property type="entry name" value="DUF1091"/>
    <property type="match status" value="1"/>
</dbReference>
<keyword evidence="3" id="KW-1185">Reference proteome</keyword>
<gene>
    <name evidence="2" type="ORF">KR093_009092</name>
</gene>
<comment type="caution">
    <text evidence="2">The sequence shown here is derived from an EMBL/GenBank/DDBJ whole genome shotgun (WGS) entry which is preliminary data.</text>
</comment>
<dbReference type="Proteomes" id="UP001200034">
    <property type="component" value="Unassembled WGS sequence"/>
</dbReference>
<dbReference type="EMBL" id="JAJJHW010002585">
    <property type="protein sequence ID" value="KAH8371853.1"/>
    <property type="molecule type" value="Genomic_DNA"/>
</dbReference>
<evidence type="ECO:0000313" key="2">
    <source>
        <dbReference type="EMBL" id="KAH8371853.1"/>
    </source>
</evidence>
<organism evidence="2 3">
    <name type="scientific">Drosophila rubida</name>
    <dbReference type="NCBI Taxonomy" id="30044"/>
    <lineage>
        <taxon>Eukaryota</taxon>
        <taxon>Metazoa</taxon>
        <taxon>Ecdysozoa</taxon>
        <taxon>Arthropoda</taxon>
        <taxon>Hexapoda</taxon>
        <taxon>Insecta</taxon>
        <taxon>Pterygota</taxon>
        <taxon>Neoptera</taxon>
        <taxon>Endopterygota</taxon>
        <taxon>Diptera</taxon>
        <taxon>Brachycera</taxon>
        <taxon>Muscomorpha</taxon>
        <taxon>Ephydroidea</taxon>
        <taxon>Drosophilidae</taxon>
        <taxon>Drosophila</taxon>
    </lineage>
</organism>
<evidence type="ECO:0000313" key="3">
    <source>
        <dbReference type="Proteomes" id="UP001200034"/>
    </source>
</evidence>
<reference evidence="2" key="1">
    <citation type="journal article" date="2021" name="Mol. Ecol. Resour.">
        <title>Phylogenomic analyses of the genus Drosophila reveals genomic signals of climate adaptation.</title>
        <authorList>
            <person name="Li F."/>
            <person name="Rane R.V."/>
            <person name="Luria V."/>
            <person name="Xiong Z."/>
            <person name="Chen J."/>
            <person name="Li Z."/>
            <person name="Catullo R.A."/>
            <person name="Griffin P.C."/>
            <person name="Schiffer M."/>
            <person name="Pearce S."/>
            <person name="Lee S.F."/>
            <person name="McElroy K."/>
            <person name="Stocker A."/>
            <person name="Shirriffs J."/>
            <person name="Cockerell F."/>
            <person name="Coppin C."/>
            <person name="Sgro C.M."/>
            <person name="Karger A."/>
            <person name="Cain J.W."/>
            <person name="Weber J.A."/>
            <person name="Santpere G."/>
            <person name="Kirschner M.W."/>
            <person name="Hoffmann A.A."/>
            <person name="Oakeshott J.G."/>
            <person name="Zhang G."/>
        </authorList>
    </citation>
    <scope>NUCLEOTIDE SEQUENCE</scope>
    <source>
        <strain evidence="2">BGI-SZ-2011g</strain>
    </source>
</reference>
<sequence>MKHRIRYIILWFILNLLLFYTIPSQALFTVKKAECTSLDLKHSYFKHCEMRTDAKGQTLLNIYVAMRDKRPINDIIINICLFKIAKNYRMPILNETIDFCAYMGASVMSKMFAFINRHFNKFTNANHSCPYQHDIIYYGVDKERFLSEIPAPKGNYVLLMRVGTNQKWKADVKFYAVKH</sequence>